<name>A0A917V409_9NOCA</name>
<protein>
    <submittedName>
        <fullName evidence="2">Uncharacterized protein</fullName>
    </submittedName>
</protein>
<dbReference type="Proteomes" id="UP000612956">
    <property type="component" value="Unassembled WGS sequence"/>
</dbReference>
<accession>A0A917V409</accession>
<dbReference type="AlphaFoldDB" id="A0A917V409"/>
<feature type="region of interest" description="Disordered" evidence="1">
    <location>
        <begin position="39"/>
        <end position="59"/>
    </location>
</feature>
<proteinExistence type="predicted"/>
<dbReference type="EMBL" id="BMMW01000001">
    <property type="protein sequence ID" value="GGK36582.1"/>
    <property type="molecule type" value="Genomic_DNA"/>
</dbReference>
<comment type="caution">
    <text evidence="2">The sequence shown here is derived from an EMBL/GenBank/DDBJ whole genome shotgun (WGS) entry which is preliminary data.</text>
</comment>
<gene>
    <name evidence="2" type="ORF">GCM10011591_05260</name>
</gene>
<sequence>MVPGFLGWNPKLFRRASPVRSGFTGHRYGYDTALNARANAPKTPLAEPVSRADNAHYVK</sequence>
<reference evidence="2" key="1">
    <citation type="journal article" date="2014" name="Int. J. Syst. Evol. Microbiol.">
        <title>Complete genome sequence of Corynebacterium casei LMG S-19264T (=DSM 44701T), isolated from a smear-ripened cheese.</title>
        <authorList>
            <consortium name="US DOE Joint Genome Institute (JGI-PGF)"/>
            <person name="Walter F."/>
            <person name="Albersmeier A."/>
            <person name="Kalinowski J."/>
            <person name="Ruckert C."/>
        </authorList>
    </citation>
    <scope>NUCLEOTIDE SEQUENCE</scope>
    <source>
        <strain evidence="2">CGMCC 4.7278</strain>
    </source>
</reference>
<evidence type="ECO:0000313" key="2">
    <source>
        <dbReference type="EMBL" id="GGK36582.1"/>
    </source>
</evidence>
<organism evidence="2 3">
    <name type="scientific">Nocardia camponoti</name>
    <dbReference type="NCBI Taxonomy" id="1616106"/>
    <lineage>
        <taxon>Bacteria</taxon>
        <taxon>Bacillati</taxon>
        <taxon>Actinomycetota</taxon>
        <taxon>Actinomycetes</taxon>
        <taxon>Mycobacteriales</taxon>
        <taxon>Nocardiaceae</taxon>
        <taxon>Nocardia</taxon>
    </lineage>
</organism>
<keyword evidence="3" id="KW-1185">Reference proteome</keyword>
<evidence type="ECO:0000256" key="1">
    <source>
        <dbReference type="SAM" id="MobiDB-lite"/>
    </source>
</evidence>
<reference evidence="2" key="2">
    <citation type="submission" date="2020-09" db="EMBL/GenBank/DDBJ databases">
        <authorList>
            <person name="Sun Q."/>
            <person name="Zhou Y."/>
        </authorList>
    </citation>
    <scope>NUCLEOTIDE SEQUENCE</scope>
    <source>
        <strain evidence="2">CGMCC 4.7278</strain>
    </source>
</reference>
<evidence type="ECO:0000313" key="3">
    <source>
        <dbReference type="Proteomes" id="UP000612956"/>
    </source>
</evidence>